<comment type="similarity">
    <text evidence="1 5">Belongs to the TUBGCP family.</text>
</comment>
<dbReference type="InterPro" id="IPR007259">
    <property type="entry name" value="GCP"/>
</dbReference>
<dbReference type="GO" id="GO:0007020">
    <property type="term" value="P:microtubule nucleation"/>
    <property type="evidence" value="ECO:0007669"/>
    <property type="project" value="InterPro"/>
</dbReference>
<dbReference type="Pfam" id="PF04130">
    <property type="entry name" value="GCP_C_terminal"/>
    <property type="match status" value="1"/>
</dbReference>
<evidence type="ECO:0000256" key="5">
    <source>
        <dbReference type="RuleBase" id="RU363050"/>
    </source>
</evidence>
<dbReference type="InterPro" id="IPR040457">
    <property type="entry name" value="GCP_C"/>
</dbReference>
<name>A0A5N4A3J9_PHOPY</name>
<dbReference type="EMBL" id="VVIM01000011">
    <property type="protein sequence ID" value="KAB0791905.1"/>
    <property type="molecule type" value="Genomic_DNA"/>
</dbReference>
<comment type="subcellular location">
    <subcellularLocation>
        <location evidence="5">Cytoplasm</location>
        <location evidence="5">Cytoskeleton</location>
        <location evidence="5">Microtubule organizing center</location>
    </subcellularLocation>
</comment>
<evidence type="ECO:0000259" key="7">
    <source>
        <dbReference type="Pfam" id="PF17681"/>
    </source>
</evidence>
<proteinExistence type="inferred from homology"/>
<dbReference type="GO" id="GO:0051011">
    <property type="term" value="F:microtubule minus-end binding"/>
    <property type="evidence" value="ECO:0007669"/>
    <property type="project" value="TreeGrafter"/>
</dbReference>
<reference evidence="8 9" key="1">
    <citation type="journal article" date="2018" name="Elife">
        <title>Firefly genomes illuminate parallel origins of bioluminescence in beetles.</title>
        <authorList>
            <person name="Fallon T.R."/>
            <person name="Lower S.E."/>
            <person name="Chang C.H."/>
            <person name="Bessho-Uehara M."/>
            <person name="Martin G.J."/>
            <person name="Bewick A.J."/>
            <person name="Behringer M."/>
            <person name="Debat H.J."/>
            <person name="Wong I."/>
            <person name="Day J.C."/>
            <person name="Suvorov A."/>
            <person name="Silva C.J."/>
            <person name="Stanger-Hall K.F."/>
            <person name="Hall D.W."/>
            <person name="Schmitz R.J."/>
            <person name="Nelson D.R."/>
            <person name="Lewis S.M."/>
            <person name="Shigenobu S."/>
            <person name="Bybee S.M."/>
            <person name="Larracuente A.M."/>
            <person name="Oba Y."/>
            <person name="Weng J.K."/>
        </authorList>
    </citation>
    <scope>NUCLEOTIDE SEQUENCE [LARGE SCALE GENOMIC DNA]</scope>
    <source>
        <strain evidence="8">1611_PpyrPB1</strain>
        <tissue evidence="8">Whole body</tissue>
    </source>
</reference>
<evidence type="ECO:0000256" key="2">
    <source>
        <dbReference type="ARBA" id="ARBA00022490"/>
    </source>
</evidence>
<keyword evidence="3 5" id="KW-0493">Microtubule</keyword>
<feature type="domain" description="Gamma tubulin complex component C-terminal" evidence="6">
    <location>
        <begin position="661"/>
        <end position="863"/>
    </location>
</feature>
<dbReference type="GO" id="GO:0000278">
    <property type="term" value="P:mitotic cell cycle"/>
    <property type="evidence" value="ECO:0007669"/>
    <property type="project" value="TreeGrafter"/>
</dbReference>
<evidence type="ECO:0000256" key="4">
    <source>
        <dbReference type="ARBA" id="ARBA00023212"/>
    </source>
</evidence>
<dbReference type="GO" id="GO:0005874">
    <property type="term" value="C:microtubule"/>
    <property type="evidence" value="ECO:0007669"/>
    <property type="project" value="UniProtKB-KW"/>
</dbReference>
<dbReference type="GO" id="GO:0051225">
    <property type="term" value="P:spindle assembly"/>
    <property type="evidence" value="ECO:0007669"/>
    <property type="project" value="TreeGrafter"/>
</dbReference>
<dbReference type="GO" id="GO:0000922">
    <property type="term" value="C:spindle pole"/>
    <property type="evidence" value="ECO:0007669"/>
    <property type="project" value="InterPro"/>
</dbReference>
<organism evidence="8 9">
    <name type="scientific">Photinus pyralis</name>
    <name type="common">Common eastern firefly</name>
    <name type="synonym">Lampyris pyralis</name>
    <dbReference type="NCBI Taxonomy" id="7054"/>
    <lineage>
        <taxon>Eukaryota</taxon>
        <taxon>Metazoa</taxon>
        <taxon>Ecdysozoa</taxon>
        <taxon>Arthropoda</taxon>
        <taxon>Hexapoda</taxon>
        <taxon>Insecta</taxon>
        <taxon>Pterygota</taxon>
        <taxon>Neoptera</taxon>
        <taxon>Endopterygota</taxon>
        <taxon>Coleoptera</taxon>
        <taxon>Polyphaga</taxon>
        <taxon>Elateriformia</taxon>
        <taxon>Elateroidea</taxon>
        <taxon>Lampyridae</taxon>
        <taxon>Lampyrinae</taxon>
        <taxon>Photinus</taxon>
    </lineage>
</organism>
<dbReference type="GO" id="GO:0043015">
    <property type="term" value="F:gamma-tubulin binding"/>
    <property type="evidence" value="ECO:0007669"/>
    <property type="project" value="InterPro"/>
</dbReference>
<dbReference type="GO" id="GO:0031122">
    <property type="term" value="P:cytoplasmic microtubule organization"/>
    <property type="evidence" value="ECO:0007669"/>
    <property type="project" value="TreeGrafter"/>
</dbReference>
<evidence type="ECO:0000256" key="1">
    <source>
        <dbReference type="ARBA" id="ARBA00010337"/>
    </source>
</evidence>
<dbReference type="FunCoup" id="A0A5N4A3J9">
    <property type="interactions" value="346"/>
</dbReference>
<dbReference type="PANTHER" id="PTHR19302">
    <property type="entry name" value="GAMMA TUBULIN COMPLEX PROTEIN"/>
    <property type="match status" value="1"/>
</dbReference>
<dbReference type="GO" id="GO:0000930">
    <property type="term" value="C:gamma-tubulin complex"/>
    <property type="evidence" value="ECO:0007669"/>
    <property type="project" value="TreeGrafter"/>
</dbReference>
<dbReference type="Proteomes" id="UP000327044">
    <property type="component" value="Unassembled WGS sequence"/>
</dbReference>
<feature type="domain" description="Gamma tubulin complex component protein N-terminal" evidence="7">
    <location>
        <begin position="267"/>
        <end position="509"/>
    </location>
</feature>
<dbReference type="InParanoid" id="A0A5N4A3J9"/>
<evidence type="ECO:0000313" key="8">
    <source>
        <dbReference type="EMBL" id="KAB0791905.1"/>
    </source>
</evidence>
<dbReference type="GO" id="GO:0051321">
    <property type="term" value="P:meiotic cell cycle"/>
    <property type="evidence" value="ECO:0007669"/>
    <property type="project" value="TreeGrafter"/>
</dbReference>
<keyword evidence="9" id="KW-1185">Reference proteome</keyword>
<comment type="caution">
    <text evidence="8">The sequence shown here is derived from an EMBL/GenBank/DDBJ whole genome shotgun (WGS) entry which is preliminary data.</text>
</comment>
<dbReference type="Gene3D" id="1.20.120.1900">
    <property type="entry name" value="Gamma-tubulin complex, C-terminal domain"/>
    <property type="match status" value="1"/>
</dbReference>
<evidence type="ECO:0000259" key="6">
    <source>
        <dbReference type="Pfam" id="PF04130"/>
    </source>
</evidence>
<keyword evidence="4 5" id="KW-0206">Cytoskeleton</keyword>
<evidence type="ECO:0000256" key="3">
    <source>
        <dbReference type="ARBA" id="ARBA00022701"/>
    </source>
</evidence>
<dbReference type="Pfam" id="PF17681">
    <property type="entry name" value="GCP_N_terminal"/>
    <property type="match status" value="1"/>
</dbReference>
<evidence type="ECO:0000313" key="9">
    <source>
        <dbReference type="Proteomes" id="UP000327044"/>
    </source>
</evidence>
<sequence length="931" mass="108135">MSLLQENLHNLTQQLIHHVSGFQLESDEFKCIEKATFRKLQHVDTSFRPNRKEIDRVVRSLCDKFRFHGFPKEAGDLQRGYGALLSGTEDEIARRLSVVKLLVSLAESPTNNVQKRARVQIRKYDEEVVDWPRYLREGIPRWTPPPDVDSSESDSDVVDESVIDTVAGRPVANINHLQFVESEPIPPLTYKLSRTKLENSVQSYWFSREKCQFQPPSDDREANVTLLWDSFVQDLTKGLVPIDSSTMISEYKMLREIIWQFYKPHQSACFHFLNDKLTVKSNVTIASVRHAACESLLNEFVDYIEWVQELREFCDSLTDEHSDTYHSYAVGVQTILDPIFARLREIEDRIKSQESTFTLLSLANCLRQCFETVKLLLGIHRNITLTNGSPTLHATTLLSRLYRGLRFASSKLEQDIYLTLYLHSLYKYLTIINNWLESDILNDRRNEFLIFDENPKDARSVDYFQGSSTPGQGLRFSVREVVETDDPIVKLICTHILELGKNFHLLRLMQQRHPSAQPTELHKDSFYEMFKRKVLEKVAVYFDREFATVTPDTAEEADQPSFIFPVGCPDECKYPTEMDKLENLVDTGDGFLIKAFAAYFVKRPQEVTVCEPSLFEKVQDLTQGLFPAQNILPGAFMEILDERYSKLGVMVKNALVNDCELERHFLLLQNVFLFKDDMIFSFYHFFFHVLDSNRSWSVQTSLTSHLQDTIADAYPKLYNKATVDLKENWQLSADPVVVCQKINIQYKIEWPINIIIRDEDVQMYSYLFQFILKIKWALYTLNNLSFTELQPKKSTAPLARSTKKLVILRFGLVNIFSNIQHYILGHVFSELSLKFKRSFENAYGLESVTRAHADFIRSLHRVCHEFQERERDGYGFCLLLLLVKKLATMWRTIGNVAASEVDLCEKTYWKCHSKMEPIINPTGFCLCDHWS</sequence>
<keyword evidence="2 5" id="KW-0963">Cytoplasm</keyword>
<dbReference type="AlphaFoldDB" id="A0A5N4A3J9"/>
<dbReference type="InterPro" id="IPR041470">
    <property type="entry name" value="GCP_N"/>
</dbReference>
<dbReference type="PANTHER" id="PTHR19302:SF33">
    <property type="entry name" value="GAMMA-TUBULIN COMPLEX COMPONENT 5"/>
    <property type="match status" value="1"/>
</dbReference>
<dbReference type="InterPro" id="IPR042241">
    <property type="entry name" value="GCP_C_sf"/>
</dbReference>
<gene>
    <name evidence="8" type="ORF">PPYR_03705</name>
</gene>
<accession>A0A5N4A3J9</accession>
<protein>
    <recommendedName>
        <fullName evidence="5">Gamma-tubulin complex component</fullName>
    </recommendedName>
</protein>